<evidence type="ECO:0000313" key="3">
    <source>
        <dbReference type="EMBL" id="KAJ1154197.1"/>
    </source>
</evidence>
<feature type="compositionally biased region" description="Basic and acidic residues" evidence="1">
    <location>
        <begin position="76"/>
        <end position="88"/>
    </location>
</feature>
<evidence type="ECO:0000313" key="4">
    <source>
        <dbReference type="Proteomes" id="UP001066276"/>
    </source>
</evidence>
<dbReference type="GO" id="GO:0005634">
    <property type="term" value="C:nucleus"/>
    <property type="evidence" value="ECO:0007669"/>
    <property type="project" value="TreeGrafter"/>
</dbReference>
<dbReference type="InterPro" id="IPR001810">
    <property type="entry name" value="F-box_dom"/>
</dbReference>
<proteinExistence type="predicted"/>
<gene>
    <name evidence="3" type="ORF">NDU88_006951</name>
</gene>
<feature type="domain" description="F-box" evidence="2">
    <location>
        <begin position="269"/>
        <end position="297"/>
    </location>
</feature>
<dbReference type="InterPro" id="IPR036047">
    <property type="entry name" value="F-box-like_dom_sf"/>
</dbReference>
<dbReference type="GO" id="GO:0045835">
    <property type="term" value="P:negative regulation of meiotic nuclear division"/>
    <property type="evidence" value="ECO:0007669"/>
    <property type="project" value="InterPro"/>
</dbReference>
<dbReference type="PANTHER" id="PTHR15493">
    <property type="entry name" value="F-BOX ONLY PROTEIN 5 AND 43"/>
    <property type="match status" value="1"/>
</dbReference>
<evidence type="ECO:0000259" key="2">
    <source>
        <dbReference type="Pfam" id="PF00646"/>
    </source>
</evidence>
<protein>
    <recommendedName>
        <fullName evidence="2">F-box domain-containing protein</fullName>
    </recommendedName>
</protein>
<dbReference type="InterPro" id="IPR047147">
    <property type="entry name" value="FBX5_43"/>
</dbReference>
<feature type="region of interest" description="Disordered" evidence="1">
    <location>
        <begin position="70"/>
        <end position="89"/>
    </location>
</feature>
<dbReference type="Pfam" id="PF00646">
    <property type="entry name" value="F-box"/>
    <property type="match status" value="1"/>
</dbReference>
<dbReference type="AlphaFoldDB" id="A0AAV7RNQ4"/>
<evidence type="ECO:0000256" key="1">
    <source>
        <dbReference type="SAM" id="MobiDB-lite"/>
    </source>
</evidence>
<comment type="caution">
    <text evidence="3">The sequence shown here is derived from an EMBL/GenBank/DDBJ whole genome shotgun (WGS) entry which is preliminary data.</text>
</comment>
<sequence length="407" mass="45397">MLCYGRPSLMSLNRPSLSQCRLPAFRIPQKTRGSACPISGEIYERRAGGVRGFNKNSSCLKMKCHLSETTTRLSPKKQEPPTDTKLEDFSSQDYEGTPCACHLKEQGTYSDLDCVSARTLDSKDEYKPKYDKENQNVTPRHGTDVCRSLDLNCSESQDDSGYNSILNSDLTEPGDGALLGDISLADAPTPLRSQSPHQLLKQNLPIVCFEEVVCSTLKKGSRRNAKLDWHVVDTMVSQKNFGLKNVIGRKMGLDRMDVLGELFLRDFRHLVAQILRHLSEIDLINVAGVSRTWNTMLTADKWAFPLYLTTLETVIANTAKLSPDAATRTYALRRAALTSVQKAASPKSKSSKKSTRQLQTSEGTVQYSRHAEFTEAAKSLKNDESLRVCDDISICLLYLFMVLALQQ</sequence>
<accession>A0AAV7RNQ4</accession>
<name>A0AAV7RNQ4_PLEWA</name>
<dbReference type="SUPFAM" id="SSF81383">
    <property type="entry name" value="F-box domain"/>
    <property type="match status" value="1"/>
</dbReference>
<reference evidence="3" key="1">
    <citation type="journal article" date="2022" name="bioRxiv">
        <title>Sequencing and chromosome-scale assembly of the giantPleurodeles waltlgenome.</title>
        <authorList>
            <person name="Brown T."/>
            <person name="Elewa A."/>
            <person name="Iarovenko S."/>
            <person name="Subramanian E."/>
            <person name="Araus A.J."/>
            <person name="Petzold A."/>
            <person name="Susuki M."/>
            <person name="Suzuki K.-i.T."/>
            <person name="Hayashi T."/>
            <person name="Toyoda A."/>
            <person name="Oliveira C."/>
            <person name="Osipova E."/>
            <person name="Leigh N.D."/>
            <person name="Simon A."/>
            <person name="Yun M.H."/>
        </authorList>
    </citation>
    <scope>NUCLEOTIDE SEQUENCE</scope>
    <source>
        <strain evidence="3">20211129_DDA</strain>
        <tissue evidence="3">Liver</tissue>
    </source>
</reference>
<dbReference type="GO" id="GO:0007088">
    <property type="term" value="P:regulation of mitotic nuclear division"/>
    <property type="evidence" value="ECO:0007669"/>
    <property type="project" value="InterPro"/>
</dbReference>
<keyword evidence="4" id="KW-1185">Reference proteome</keyword>
<organism evidence="3 4">
    <name type="scientific">Pleurodeles waltl</name>
    <name type="common">Iberian ribbed newt</name>
    <dbReference type="NCBI Taxonomy" id="8319"/>
    <lineage>
        <taxon>Eukaryota</taxon>
        <taxon>Metazoa</taxon>
        <taxon>Chordata</taxon>
        <taxon>Craniata</taxon>
        <taxon>Vertebrata</taxon>
        <taxon>Euteleostomi</taxon>
        <taxon>Amphibia</taxon>
        <taxon>Batrachia</taxon>
        <taxon>Caudata</taxon>
        <taxon>Salamandroidea</taxon>
        <taxon>Salamandridae</taxon>
        <taxon>Pleurodelinae</taxon>
        <taxon>Pleurodeles</taxon>
    </lineage>
</organism>
<dbReference type="Proteomes" id="UP001066276">
    <property type="component" value="Chromosome 5"/>
</dbReference>
<dbReference type="PANTHER" id="PTHR15493:SF8">
    <property type="entry name" value="F-BOX ONLY PROTEIN 5"/>
    <property type="match status" value="1"/>
</dbReference>
<feature type="region of interest" description="Disordered" evidence="1">
    <location>
        <begin position="341"/>
        <end position="364"/>
    </location>
</feature>
<dbReference type="EMBL" id="JANPWB010000009">
    <property type="protein sequence ID" value="KAJ1154197.1"/>
    <property type="molecule type" value="Genomic_DNA"/>
</dbReference>